<keyword evidence="10" id="KW-1185">Reference proteome</keyword>
<keyword evidence="4" id="KW-0808">Transferase</keyword>
<dbReference type="SMART" id="SM00530">
    <property type="entry name" value="HTH_XRE"/>
    <property type="match status" value="1"/>
</dbReference>
<evidence type="ECO:0000256" key="2">
    <source>
        <dbReference type="ARBA" id="ARBA00012438"/>
    </source>
</evidence>
<dbReference type="Proteomes" id="UP000531581">
    <property type="component" value="Unassembled WGS sequence"/>
</dbReference>
<dbReference type="Gene3D" id="1.10.260.40">
    <property type="entry name" value="lambda repressor-like DNA-binding domains"/>
    <property type="match status" value="1"/>
</dbReference>
<accession>A0A7Y7QTT3</accession>
<dbReference type="PANTHER" id="PTHR43304:SF1">
    <property type="entry name" value="PAC DOMAIN-CONTAINING PROTEIN"/>
    <property type="match status" value="1"/>
</dbReference>
<keyword evidence="3" id="KW-0597">Phosphoprotein</keyword>
<dbReference type="PANTHER" id="PTHR43304">
    <property type="entry name" value="PHYTOCHROME-LIKE PROTEIN CPH1"/>
    <property type="match status" value="1"/>
</dbReference>
<dbReference type="SUPFAM" id="SSF47413">
    <property type="entry name" value="lambda repressor-like DNA-binding domains"/>
    <property type="match status" value="1"/>
</dbReference>
<name>A0A7Y7QTT3_9SPHN</name>
<gene>
    <name evidence="7" type="ORF">HKX05_17130</name>
    <name evidence="8" type="ORF">HLV41_05945</name>
</gene>
<dbReference type="Proteomes" id="UP000557656">
    <property type="component" value="Unassembled WGS sequence"/>
</dbReference>
<dbReference type="EC" id="2.7.13.3" evidence="2"/>
<dbReference type="CDD" id="cd00093">
    <property type="entry name" value="HTH_XRE"/>
    <property type="match status" value="1"/>
</dbReference>
<keyword evidence="5" id="KW-0418">Kinase</keyword>
<comment type="caution">
    <text evidence="8">The sequence shown here is derived from an EMBL/GenBank/DDBJ whole genome shotgun (WGS) entry which is preliminary data.</text>
</comment>
<evidence type="ECO:0000313" key="10">
    <source>
        <dbReference type="Proteomes" id="UP000557656"/>
    </source>
</evidence>
<dbReference type="EMBL" id="JABEOV010000027">
    <property type="protein sequence ID" value="NNG55071.1"/>
    <property type="molecule type" value="Genomic_DNA"/>
</dbReference>
<evidence type="ECO:0000256" key="3">
    <source>
        <dbReference type="ARBA" id="ARBA00022553"/>
    </source>
</evidence>
<dbReference type="GeneID" id="78488155"/>
<evidence type="ECO:0000313" key="9">
    <source>
        <dbReference type="Proteomes" id="UP000531581"/>
    </source>
</evidence>
<dbReference type="InterPro" id="IPR013655">
    <property type="entry name" value="PAS_fold_3"/>
</dbReference>
<comment type="catalytic activity">
    <reaction evidence="1">
        <text>ATP + protein L-histidine = ADP + protein N-phospho-L-histidine.</text>
        <dbReference type="EC" id="2.7.13.3"/>
    </reaction>
</comment>
<evidence type="ECO:0000256" key="1">
    <source>
        <dbReference type="ARBA" id="ARBA00000085"/>
    </source>
</evidence>
<dbReference type="CDD" id="cd00130">
    <property type="entry name" value="PAS"/>
    <property type="match status" value="1"/>
</dbReference>
<sequence length="218" mass="23979">MAKEVVSEEWLRRFVSETSSATWVVDADGYVMDIPEWVALTGQNPADVAGDGWMAALHPDDIDRVRAAWETAVTHHSHYNTDYRLRCADGIYRWFNARGVPMLDIGGGVLKWFGVILPIAGSARLARNESAMRPLRADQFDDIAAGALRAARALLNWPAEKLAEEAGVSRSTIRRLENGEATTTPRRGSVEKILSVLARHNIRCLGQNGVIEGVVSAE</sequence>
<dbReference type="InterPro" id="IPR001387">
    <property type="entry name" value="Cro/C1-type_HTH"/>
</dbReference>
<protein>
    <recommendedName>
        <fullName evidence="2">histidine kinase</fullName>
        <ecNumber evidence="2">2.7.13.3</ecNumber>
    </recommendedName>
</protein>
<dbReference type="Pfam" id="PF08447">
    <property type="entry name" value="PAS_3"/>
    <property type="match status" value="1"/>
</dbReference>
<reference evidence="9 10" key="1">
    <citation type="submission" date="2020-05" db="EMBL/GenBank/DDBJ databases">
        <title>Draft Genome Sequences of Sphingomonas sp. Isolated from the International Space Station.</title>
        <authorList>
            <person name="Bijlani S."/>
            <person name="Singh N.K."/>
            <person name="Mason C.E."/>
            <person name="Wang C.C."/>
            <person name="Venkateswaran K."/>
        </authorList>
    </citation>
    <scope>NUCLEOTIDE SEQUENCE [LARGE SCALE GENOMIC DNA]</scope>
    <source>
        <strain evidence="7 10">IIF7SW-B5</strain>
        <strain evidence="8">ISS-IIF7SWP</strain>
    </source>
</reference>
<dbReference type="AlphaFoldDB" id="A0A7Y7QTT3"/>
<evidence type="ECO:0000313" key="8">
    <source>
        <dbReference type="EMBL" id="NVP30577.1"/>
    </source>
</evidence>
<dbReference type="RefSeq" id="WP_061781575.1">
    <property type="nucleotide sequence ID" value="NZ_JABEOV010000027.1"/>
</dbReference>
<dbReference type="Gene3D" id="3.30.450.20">
    <property type="entry name" value="PAS domain"/>
    <property type="match status" value="1"/>
</dbReference>
<dbReference type="SMART" id="SM00091">
    <property type="entry name" value="PAS"/>
    <property type="match status" value="1"/>
</dbReference>
<evidence type="ECO:0000313" key="7">
    <source>
        <dbReference type="EMBL" id="NNG55071.1"/>
    </source>
</evidence>
<dbReference type="SMART" id="SM00086">
    <property type="entry name" value="PAC"/>
    <property type="match status" value="1"/>
</dbReference>
<dbReference type="EMBL" id="JABYQV010000003">
    <property type="protein sequence ID" value="NVP30577.1"/>
    <property type="molecule type" value="Genomic_DNA"/>
</dbReference>
<dbReference type="SUPFAM" id="SSF55785">
    <property type="entry name" value="PYP-like sensor domain (PAS domain)"/>
    <property type="match status" value="1"/>
</dbReference>
<dbReference type="InterPro" id="IPR001610">
    <property type="entry name" value="PAC"/>
</dbReference>
<proteinExistence type="predicted"/>
<dbReference type="InterPro" id="IPR000014">
    <property type="entry name" value="PAS"/>
</dbReference>
<dbReference type="NCBIfam" id="TIGR00229">
    <property type="entry name" value="sensory_box"/>
    <property type="match status" value="1"/>
</dbReference>
<dbReference type="Pfam" id="PF01381">
    <property type="entry name" value="HTH_3"/>
    <property type="match status" value="1"/>
</dbReference>
<dbReference type="GO" id="GO:0004673">
    <property type="term" value="F:protein histidine kinase activity"/>
    <property type="evidence" value="ECO:0007669"/>
    <property type="project" value="UniProtKB-EC"/>
</dbReference>
<evidence type="ECO:0000256" key="5">
    <source>
        <dbReference type="ARBA" id="ARBA00022777"/>
    </source>
</evidence>
<dbReference type="InterPro" id="IPR052162">
    <property type="entry name" value="Sensor_kinase/Photoreceptor"/>
</dbReference>
<dbReference type="GO" id="GO:0003677">
    <property type="term" value="F:DNA binding"/>
    <property type="evidence" value="ECO:0007669"/>
    <property type="project" value="InterPro"/>
</dbReference>
<evidence type="ECO:0000259" key="6">
    <source>
        <dbReference type="PROSITE" id="PS50943"/>
    </source>
</evidence>
<evidence type="ECO:0000256" key="4">
    <source>
        <dbReference type="ARBA" id="ARBA00022679"/>
    </source>
</evidence>
<organism evidence="8 9">
    <name type="scientific">Sphingomonas sanguinis</name>
    <dbReference type="NCBI Taxonomy" id="33051"/>
    <lineage>
        <taxon>Bacteria</taxon>
        <taxon>Pseudomonadati</taxon>
        <taxon>Pseudomonadota</taxon>
        <taxon>Alphaproteobacteria</taxon>
        <taxon>Sphingomonadales</taxon>
        <taxon>Sphingomonadaceae</taxon>
        <taxon>Sphingomonas</taxon>
    </lineage>
</organism>
<feature type="domain" description="HTH cro/C1-type" evidence="6">
    <location>
        <begin position="148"/>
        <end position="181"/>
    </location>
</feature>
<dbReference type="InterPro" id="IPR010982">
    <property type="entry name" value="Lambda_DNA-bd_dom_sf"/>
</dbReference>
<dbReference type="InterPro" id="IPR035965">
    <property type="entry name" value="PAS-like_dom_sf"/>
</dbReference>
<dbReference type="PROSITE" id="PS50943">
    <property type="entry name" value="HTH_CROC1"/>
    <property type="match status" value="1"/>
</dbReference>